<protein>
    <recommendedName>
        <fullName evidence="1">Ricin B lectin domain-containing protein</fullName>
    </recommendedName>
</protein>
<gene>
    <name evidence="2" type="ORF">R3P38DRAFT_3348936</name>
</gene>
<feature type="domain" description="Ricin B lectin" evidence="1">
    <location>
        <begin position="75"/>
        <end position="182"/>
    </location>
</feature>
<dbReference type="CDD" id="cd00161">
    <property type="entry name" value="beta-trefoil_Ricin-like"/>
    <property type="match status" value="1"/>
</dbReference>
<evidence type="ECO:0000259" key="1">
    <source>
        <dbReference type="Pfam" id="PF14200"/>
    </source>
</evidence>
<dbReference type="AlphaFoldDB" id="A0AAW0CPM1"/>
<dbReference type="InterPro" id="IPR000772">
    <property type="entry name" value="Ricin_B_lectin"/>
</dbReference>
<evidence type="ECO:0000313" key="3">
    <source>
        <dbReference type="Proteomes" id="UP001362999"/>
    </source>
</evidence>
<keyword evidence="3" id="KW-1185">Reference proteome</keyword>
<organism evidence="2 3">
    <name type="scientific">Favolaschia claudopus</name>
    <dbReference type="NCBI Taxonomy" id="2862362"/>
    <lineage>
        <taxon>Eukaryota</taxon>
        <taxon>Fungi</taxon>
        <taxon>Dikarya</taxon>
        <taxon>Basidiomycota</taxon>
        <taxon>Agaricomycotina</taxon>
        <taxon>Agaricomycetes</taxon>
        <taxon>Agaricomycetidae</taxon>
        <taxon>Agaricales</taxon>
        <taxon>Marasmiineae</taxon>
        <taxon>Mycenaceae</taxon>
        <taxon>Favolaschia</taxon>
    </lineage>
</organism>
<comment type="caution">
    <text evidence="2">The sequence shown here is derived from an EMBL/GenBank/DDBJ whole genome shotgun (WGS) entry which is preliminary data.</text>
</comment>
<accession>A0AAW0CPM1</accession>
<reference evidence="2 3" key="1">
    <citation type="journal article" date="2024" name="J Genomics">
        <title>Draft genome sequencing and assembly of Favolaschia claudopus CIRM-BRFM 2984 isolated from oak limbs.</title>
        <authorList>
            <person name="Navarro D."/>
            <person name="Drula E."/>
            <person name="Chaduli D."/>
            <person name="Cazenave R."/>
            <person name="Ahrendt S."/>
            <person name="Wang J."/>
            <person name="Lipzen A."/>
            <person name="Daum C."/>
            <person name="Barry K."/>
            <person name="Grigoriev I.V."/>
            <person name="Favel A."/>
            <person name="Rosso M.N."/>
            <person name="Martin F."/>
        </authorList>
    </citation>
    <scope>NUCLEOTIDE SEQUENCE [LARGE SCALE GENOMIC DNA]</scope>
    <source>
        <strain evidence="2 3">CIRM-BRFM 2984</strain>
    </source>
</reference>
<sequence>MALPLYSGFYTIRNRASLTRIDLQRGESISRSSIFLITRNVLFSLKMRGLIGKKADGTKVIGWTPHQPNDSGYLNQVWEIQPSSKTEGHYTIVNAKTGTYLEVVDGVGAHCKNKTADGQGLDGSQVTCSKAAAGEDTPSYQEWKFIMGPWEYLGSNGIVHAASGLLLDMEGGSSTDGTKIQIHRSTQDIGALKELLWHIEHTGYSKPGTQTAVVPMPADSEAIQNDA</sequence>
<dbReference type="SUPFAM" id="SSF50370">
    <property type="entry name" value="Ricin B-like lectins"/>
    <property type="match status" value="1"/>
</dbReference>
<dbReference type="Pfam" id="PF14200">
    <property type="entry name" value="RicinB_lectin_2"/>
    <property type="match status" value="1"/>
</dbReference>
<proteinExistence type="predicted"/>
<name>A0AAW0CPM1_9AGAR</name>
<dbReference type="Proteomes" id="UP001362999">
    <property type="component" value="Unassembled WGS sequence"/>
</dbReference>
<dbReference type="EMBL" id="JAWWNJ010000015">
    <property type="protein sequence ID" value="KAK7040502.1"/>
    <property type="molecule type" value="Genomic_DNA"/>
</dbReference>
<dbReference type="InterPro" id="IPR035992">
    <property type="entry name" value="Ricin_B-like_lectins"/>
</dbReference>
<evidence type="ECO:0000313" key="2">
    <source>
        <dbReference type="EMBL" id="KAK7040502.1"/>
    </source>
</evidence>
<dbReference type="Gene3D" id="2.80.10.50">
    <property type="match status" value="1"/>
</dbReference>